<comment type="caution">
    <text evidence="3">The sequence shown here is derived from an EMBL/GenBank/DDBJ whole genome shotgun (WGS) entry which is preliminary data.</text>
</comment>
<evidence type="ECO:0000256" key="1">
    <source>
        <dbReference type="SAM" id="Phobius"/>
    </source>
</evidence>
<feature type="transmembrane region" description="Helical" evidence="1">
    <location>
        <begin position="152"/>
        <end position="172"/>
    </location>
</feature>
<protein>
    <submittedName>
        <fullName evidence="3">Uncharacterized protein</fullName>
    </submittedName>
</protein>
<dbReference type="Proteomes" id="UP000033987">
    <property type="component" value="Unassembled WGS sequence"/>
</dbReference>
<keyword evidence="1" id="KW-0472">Membrane</keyword>
<dbReference type="PATRIC" id="fig|2209.48.peg.2729"/>
<evidence type="ECO:0000313" key="3">
    <source>
        <dbReference type="EMBL" id="KKH17131.1"/>
    </source>
</evidence>
<evidence type="ECO:0000313" key="5">
    <source>
        <dbReference type="Proteomes" id="UP000033987"/>
    </source>
</evidence>
<organism evidence="3 5">
    <name type="scientific">Methanosarcina mazei</name>
    <name type="common">Methanosarcina frisia</name>
    <dbReference type="NCBI Taxonomy" id="2209"/>
    <lineage>
        <taxon>Archaea</taxon>
        <taxon>Methanobacteriati</taxon>
        <taxon>Methanobacteriota</taxon>
        <taxon>Stenosarchaea group</taxon>
        <taxon>Methanomicrobia</taxon>
        <taxon>Methanosarcinales</taxon>
        <taxon>Methanosarcinaceae</taxon>
        <taxon>Methanosarcina</taxon>
    </lineage>
</organism>
<dbReference type="AlphaFoldDB" id="A0A0F8NH95"/>
<proteinExistence type="predicted"/>
<feature type="transmembrane region" description="Helical" evidence="1">
    <location>
        <begin position="69"/>
        <end position="92"/>
    </location>
</feature>
<dbReference type="EMBL" id="JJQB01000137">
    <property type="protein sequence ID" value="KKH15815.1"/>
    <property type="molecule type" value="Genomic_DNA"/>
</dbReference>
<accession>A0A0F8NH95</accession>
<name>A0A0F8NH95_METMZ</name>
<dbReference type="Proteomes" id="UP000034064">
    <property type="component" value="Unassembled WGS sequence"/>
</dbReference>
<feature type="transmembrane region" description="Helical" evidence="1">
    <location>
        <begin position="127"/>
        <end position="146"/>
    </location>
</feature>
<evidence type="ECO:0000313" key="4">
    <source>
        <dbReference type="EMBL" id="KKH17332.1"/>
    </source>
</evidence>
<reference evidence="5 6" key="1">
    <citation type="journal article" date="2015" name="ISME J.">
        <title>Genomic and phenotypic differentiation among Methanosarcina mazei populations from Columbia River sediment.</title>
        <authorList>
            <person name="Youngblut N.D."/>
            <person name="Wirth J.S."/>
            <person name="Henriksen J.R."/>
            <person name="Smith M."/>
            <person name="Simon H."/>
            <person name="Metcalf W.W."/>
            <person name="Whitaker R.J."/>
        </authorList>
    </citation>
    <scope>NUCLEOTIDE SEQUENCE [LARGE SCALE GENOMIC DNA]</scope>
    <source>
        <strain evidence="4 6">1.F.A.1A.3</strain>
        <strain evidence="2 7">1.F.A.1B.3</strain>
        <strain evidence="3 5">1.F.A.1B.4</strain>
    </source>
</reference>
<evidence type="ECO:0000313" key="2">
    <source>
        <dbReference type="EMBL" id="KKH15815.1"/>
    </source>
</evidence>
<dbReference type="Proteomes" id="UP000034733">
    <property type="component" value="Unassembled WGS sequence"/>
</dbReference>
<feature type="transmembrane region" description="Helical" evidence="1">
    <location>
        <begin position="28"/>
        <end position="49"/>
    </location>
</feature>
<dbReference type="EMBL" id="JJQA01000061">
    <property type="protein sequence ID" value="KKH17332.1"/>
    <property type="molecule type" value="Genomic_DNA"/>
</dbReference>
<evidence type="ECO:0000313" key="6">
    <source>
        <dbReference type="Proteomes" id="UP000034064"/>
    </source>
</evidence>
<dbReference type="EMBL" id="JJQC01000147">
    <property type="protein sequence ID" value="KKH17131.1"/>
    <property type="molecule type" value="Genomic_DNA"/>
</dbReference>
<sequence length="195" mass="22971">MFDDEYVSQREIEKELFKKFDNVSERGFSLLKFTFAIAGFYSVILVNMYNKFDINLILNSSPYPPYSVYSIKLCFFLLFLAFYSSFMTLRLVRYRFIENGRLVCYRCGYELEKNNFRVALNIRKHGFFNMLSCFCILFSFQFFLTYFLGKSFFILVLGGSFASALNFIGAWLDIYGIELEGRGVQELQSNKGRNF</sequence>
<evidence type="ECO:0000313" key="7">
    <source>
        <dbReference type="Proteomes" id="UP000034733"/>
    </source>
</evidence>
<keyword evidence="1" id="KW-0812">Transmembrane</keyword>
<keyword evidence="1" id="KW-1133">Transmembrane helix</keyword>
<gene>
    <name evidence="4" type="ORF">DU44_12680</name>
    <name evidence="2" type="ORF">DU48_11865</name>
    <name evidence="3" type="ORF">DU65_12935</name>
</gene>
<dbReference type="RefSeq" id="WP_048044863.1">
    <property type="nucleotide sequence ID" value="NZ_JJQA01000061.1"/>
</dbReference>